<sequence length="111" mass="12753">RYYQIFGDPAYGVSPVLLSPFSGAGDRTEEEKEWNNVMGSVQVSVENVFAIILANWPFLQAFWKHWVYTSPVGRYYYVGVLLTNAIGCSRPNQTSQHFQCSPPSVQEYFYR</sequence>
<evidence type="ECO:0008006" key="3">
    <source>
        <dbReference type="Google" id="ProtNLM"/>
    </source>
</evidence>
<dbReference type="EMBL" id="WHVB01000042">
    <property type="protein sequence ID" value="KAF8466266.1"/>
    <property type="molecule type" value="Genomic_DNA"/>
</dbReference>
<comment type="caution">
    <text evidence="1">The sequence shown here is derived from an EMBL/GenBank/DDBJ whole genome shotgun (WGS) entry which is preliminary data.</text>
</comment>
<gene>
    <name evidence="1" type="ORF">DFH94DRAFT_639388</name>
</gene>
<name>A0A9P5MN63_9AGAM</name>
<evidence type="ECO:0000313" key="1">
    <source>
        <dbReference type="EMBL" id="KAF8466266.1"/>
    </source>
</evidence>
<reference evidence="1" key="1">
    <citation type="submission" date="2019-10" db="EMBL/GenBank/DDBJ databases">
        <authorList>
            <consortium name="DOE Joint Genome Institute"/>
            <person name="Kuo A."/>
            <person name="Miyauchi S."/>
            <person name="Kiss E."/>
            <person name="Drula E."/>
            <person name="Kohler A."/>
            <person name="Sanchez-Garcia M."/>
            <person name="Andreopoulos B."/>
            <person name="Barry K.W."/>
            <person name="Bonito G."/>
            <person name="Buee M."/>
            <person name="Carver A."/>
            <person name="Chen C."/>
            <person name="Cichocki N."/>
            <person name="Clum A."/>
            <person name="Culley D."/>
            <person name="Crous P.W."/>
            <person name="Fauchery L."/>
            <person name="Girlanda M."/>
            <person name="Hayes R."/>
            <person name="Keri Z."/>
            <person name="LaButti K."/>
            <person name="Lipzen A."/>
            <person name="Lombard V."/>
            <person name="Magnuson J."/>
            <person name="Maillard F."/>
            <person name="Morin E."/>
            <person name="Murat C."/>
            <person name="Nolan M."/>
            <person name="Ohm R."/>
            <person name="Pangilinan J."/>
            <person name="Pereira M."/>
            <person name="Perotto S."/>
            <person name="Peter M."/>
            <person name="Riley R."/>
            <person name="Sitrit Y."/>
            <person name="Stielow B."/>
            <person name="Szollosi G."/>
            <person name="Zifcakova L."/>
            <person name="Stursova M."/>
            <person name="Spatafora J.W."/>
            <person name="Tedersoo L."/>
            <person name="Vaario L.-M."/>
            <person name="Yamada A."/>
            <person name="Yan M."/>
            <person name="Wang P."/>
            <person name="Xu J."/>
            <person name="Bruns T."/>
            <person name="Baldrian P."/>
            <person name="Vilgalys R."/>
            <person name="Henrissat B."/>
            <person name="Grigoriev I.V."/>
            <person name="Hibbett D."/>
            <person name="Nagy L.G."/>
            <person name="Martin F.M."/>
        </authorList>
    </citation>
    <scope>NUCLEOTIDE SEQUENCE</scope>
    <source>
        <strain evidence="1">Prilba</strain>
    </source>
</reference>
<dbReference type="Proteomes" id="UP000759537">
    <property type="component" value="Unassembled WGS sequence"/>
</dbReference>
<protein>
    <recommendedName>
        <fullName evidence="3">DDE Tnp4 domain-containing protein</fullName>
    </recommendedName>
</protein>
<evidence type="ECO:0000313" key="2">
    <source>
        <dbReference type="Proteomes" id="UP000759537"/>
    </source>
</evidence>
<dbReference type="AlphaFoldDB" id="A0A9P5MN63"/>
<proteinExistence type="predicted"/>
<organism evidence="1 2">
    <name type="scientific">Russula ochroleuca</name>
    <dbReference type="NCBI Taxonomy" id="152965"/>
    <lineage>
        <taxon>Eukaryota</taxon>
        <taxon>Fungi</taxon>
        <taxon>Dikarya</taxon>
        <taxon>Basidiomycota</taxon>
        <taxon>Agaricomycotina</taxon>
        <taxon>Agaricomycetes</taxon>
        <taxon>Russulales</taxon>
        <taxon>Russulaceae</taxon>
        <taxon>Russula</taxon>
    </lineage>
</organism>
<accession>A0A9P5MN63</accession>
<dbReference type="OrthoDB" id="2966465at2759"/>
<feature type="non-terminal residue" evidence="1">
    <location>
        <position position="1"/>
    </location>
</feature>
<reference evidence="1" key="2">
    <citation type="journal article" date="2020" name="Nat. Commun.">
        <title>Large-scale genome sequencing of mycorrhizal fungi provides insights into the early evolution of symbiotic traits.</title>
        <authorList>
            <person name="Miyauchi S."/>
            <person name="Kiss E."/>
            <person name="Kuo A."/>
            <person name="Drula E."/>
            <person name="Kohler A."/>
            <person name="Sanchez-Garcia M."/>
            <person name="Morin E."/>
            <person name="Andreopoulos B."/>
            <person name="Barry K.W."/>
            <person name="Bonito G."/>
            <person name="Buee M."/>
            <person name="Carver A."/>
            <person name="Chen C."/>
            <person name="Cichocki N."/>
            <person name="Clum A."/>
            <person name="Culley D."/>
            <person name="Crous P.W."/>
            <person name="Fauchery L."/>
            <person name="Girlanda M."/>
            <person name="Hayes R.D."/>
            <person name="Keri Z."/>
            <person name="LaButti K."/>
            <person name="Lipzen A."/>
            <person name="Lombard V."/>
            <person name="Magnuson J."/>
            <person name="Maillard F."/>
            <person name="Murat C."/>
            <person name="Nolan M."/>
            <person name="Ohm R.A."/>
            <person name="Pangilinan J."/>
            <person name="Pereira M.F."/>
            <person name="Perotto S."/>
            <person name="Peter M."/>
            <person name="Pfister S."/>
            <person name="Riley R."/>
            <person name="Sitrit Y."/>
            <person name="Stielow J.B."/>
            <person name="Szollosi G."/>
            <person name="Zifcakova L."/>
            <person name="Stursova M."/>
            <person name="Spatafora J.W."/>
            <person name="Tedersoo L."/>
            <person name="Vaario L.M."/>
            <person name="Yamada A."/>
            <person name="Yan M."/>
            <person name="Wang P."/>
            <person name="Xu J."/>
            <person name="Bruns T."/>
            <person name="Baldrian P."/>
            <person name="Vilgalys R."/>
            <person name="Dunand C."/>
            <person name="Henrissat B."/>
            <person name="Grigoriev I.V."/>
            <person name="Hibbett D."/>
            <person name="Nagy L.G."/>
            <person name="Martin F.M."/>
        </authorList>
    </citation>
    <scope>NUCLEOTIDE SEQUENCE</scope>
    <source>
        <strain evidence="1">Prilba</strain>
    </source>
</reference>
<keyword evidence="2" id="KW-1185">Reference proteome</keyword>